<dbReference type="EC" id="1.-.-.-" evidence="2"/>
<feature type="domain" description="NADPH-dependent FMN reductase-like" evidence="1">
    <location>
        <begin position="4"/>
        <end position="146"/>
    </location>
</feature>
<sequence>MRQITIISSSVREGRKSHNVSLYFQNYLIENKLATASIIDLKEYNFPIFEGTFKTLINPAENVLEFVAKIKSSDGIIIVTPEYNGSYPASLKNAIDLLYEEWKHKPIAIATVSSGPFGGSQALVALQFTLWKMMAWTIPAMFSVPSVDKAYDENGKAMDKLNSDKLAAIFITELLWCIEADRAPQHQQSL</sequence>
<dbReference type="EMBL" id="JBCGDP010000018">
    <property type="protein sequence ID" value="MEM0577983.1"/>
    <property type="molecule type" value="Genomic_DNA"/>
</dbReference>
<dbReference type="InterPro" id="IPR005025">
    <property type="entry name" value="FMN_Rdtase-like_dom"/>
</dbReference>
<proteinExistence type="predicted"/>
<comment type="caution">
    <text evidence="2">The sequence shown here is derived from an EMBL/GenBank/DDBJ whole genome shotgun (WGS) entry which is preliminary data.</text>
</comment>
<keyword evidence="2" id="KW-0560">Oxidoreductase</keyword>
<dbReference type="InterPro" id="IPR029039">
    <property type="entry name" value="Flavoprotein-like_sf"/>
</dbReference>
<name>A0ABU9NTH1_9FLAO</name>
<dbReference type="Gene3D" id="3.40.50.360">
    <property type="match status" value="1"/>
</dbReference>
<keyword evidence="3" id="KW-1185">Reference proteome</keyword>
<dbReference type="GO" id="GO:0016491">
    <property type="term" value="F:oxidoreductase activity"/>
    <property type="evidence" value="ECO:0007669"/>
    <property type="project" value="UniProtKB-KW"/>
</dbReference>
<evidence type="ECO:0000313" key="2">
    <source>
        <dbReference type="EMBL" id="MEM0577983.1"/>
    </source>
</evidence>
<protein>
    <submittedName>
        <fullName evidence="2">NAD(P)H-dependent oxidoreductase</fullName>
        <ecNumber evidence="2">1.-.-.-</ecNumber>
    </submittedName>
</protein>
<dbReference type="Proteomes" id="UP001468798">
    <property type="component" value="Unassembled WGS sequence"/>
</dbReference>
<dbReference type="SUPFAM" id="SSF52218">
    <property type="entry name" value="Flavoproteins"/>
    <property type="match status" value="1"/>
</dbReference>
<organism evidence="2 3">
    <name type="scientific">Flavobacterium polysaccharolyticum</name>
    <dbReference type="NCBI Taxonomy" id="3133148"/>
    <lineage>
        <taxon>Bacteria</taxon>
        <taxon>Pseudomonadati</taxon>
        <taxon>Bacteroidota</taxon>
        <taxon>Flavobacteriia</taxon>
        <taxon>Flavobacteriales</taxon>
        <taxon>Flavobacteriaceae</taxon>
        <taxon>Flavobacterium</taxon>
    </lineage>
</organism>
<dbReference type="PANTHER" id="PTHR30543:SF21">
    <property type="entry name" value="NAD(P)H-DEPENDENT FMN REDUCTASE LOT6"/>
    <property type="match status" value="1"/>
</dbReference>
<accession>A0ABU9NTH1</accession>
<gene>
    <name evidence="2" type="ORF">WFZ86_15885</name>
</gene>
<dbReference type="RefSeq" id="WP_342692837.1">
    <property type="nucleotide sequence ID" value="NZ_JBCGDP010000018.1"/>
</dbReference>
<evidence type="ECO:0000313" key="3">
    <source>
        <dbReference type="Proteomes" id="UP001468798"/>
    </source>
</evidence>
<dbReference type="PANTHER" id="PTHR30543">
    <property type="entry name" value="CHROMATE REDUCTASE"/>
    <property type="match status" value="1"/>
</dbReference>
<evidence type="ECO:0000259" key="1">
    <source>
        <dbReference type="Pfam" id="PF03358"/>
    </source>
</evidence>
<dbReference type="Pfam" id="PF03358">
    <property type="entry name" value="FMN_red"/>
    <property type="match status" value="1"/>
</dbReference>
<reference evidence="2 3" key="1">
    <citation type="submission" date="2024-03" db="EMBL/GenBank/DDBJ databases">
        <title>Two novel species of the genus Flavobacterium exhibiting potentially degradation of complex polysaccharides.</title>
        <authorList>
            <person name="Lian X."/>
        </authorList>
    </citation>
    <scope>NUCLEOTIDE SEQUENCE [LARGE SCALE GENOMIC DNA]</scope>
    <source>
        <strain evidence="2 3">N6</strain>
    </source>
</reference>
<dbReference type="InterPro" id="IPR050712">
    <property type="entry name" value="NAD(P)H-dep_reductase"/>
</dbReference>